<dbReference type="SUPFAM" id="SSF48208">
    <property type="entry name" value="Six-hairpin glycosidases"/>
    <property type="match status" value="1"/>
</dbReference>
<dbReference type="PIRSF" id="PIRSF016302">
    <property type="entry name" value="Man_a_manosd"/>
    <property type="match status" value="1"/>
</dbReference>
<evidence type="ECO:0000256" key="4">
    <source>
        <dbReference type="ARBA" id="ARBA00022729"/>
    </source>
</evidence>
<comment type="caution">
    <text evidence="10">The sequence shown here is derived from an EMBL/GenBank/DDBJ whole genome shotgun (WGS) entry which is preliminary data.</text>
</comment>
<evidence type="ECO:0000256" key="9">
    <source>
        <dbReference type="SAM" id="MobiDB-lite"/>
    </source>
</evidence>
<reference evidence="10" key="1">
    <citation type="journal article" date="2023" name="Mol. Phylogenet. Evol.">
        <title>Genome-scale phylogeny and comparative genomics of the fungal order Sordariales.</title>
        <authorList>
            <person name="Hensen N."/>
            <person name="Bonometti L."/>
            <person name="Westerberg I."/>
            <person name="Brannstrom I.O."/>
            <person name="Guillou S."/>
            <person name="Cros-Aarteil S."/>
            <person name="Calhoun S."/>
            <person name="Haridas S."/>
            <person name="Kuo A."/>
            <person name="Mondo S."/>
            <person name="Pangilinan J."/>
            <person name="Riley R."/>
            <person name="LaButti K."/>
            <person name="Andreopoulos B."/>
            <person name="Lipzen A."/>
            <person name="Chen C."/>
            <person name="Yan M."/>
            <person name="Daum C."/>
            <person name="Ng V."/>
            <person name="Clum A."/>
            <person name="Steindorff A."/>
            <person name="Ohm R.A."/>
            <person name="Martin F."/>
            <person name="Silar P."/>
            <person name="Natvig D.O."/>
            <person name="Lalanne C."/>
            <person name="Gautier V."/>
            <person name="Ament-Velasquez S.L."/>
            <person name="Kruys A."/>
            <person name="Hutchinson M.I."/>
            <person name="Powell A.J."/>
            <person name="Barry K."/>
            <person name="Miller A.N."/>
            <person name="Grigoriev I.V."/>
            <person name="Debuchy R."/>
            <person name="Gladieux P."/>
            <person name="Hiltunen Thoren M."/>
            <person name="Johannesson H."/>
        </authorList>
    </citation>
    <scope>NUCLEOTIDE SEQUENCE</scope>
    <source>
        <strain evidence="10">CBS 232.78</strain>
    </source>
</reference>
<keyword evidence="5 8" id="KW-0378">Hydrolase</keyword>
<evidence type="ECO:0000313" key="10">
    <source>
        <dbReference type="EMBL" id="KAK3390241.1"/>
    </source>
</evidence>
<sequence>MKFFKSARPVAAAVGAAIITAGPPKGLNISEPSSIQSVAKTIAADTMRYYHGNAKEFVDLDAPYYWWECGALMGAMLDYSHYTNDTTYDKTIATALLAQVGPEFNYMLPEHFGDEGNDDLAFWGFAVMSAAERNFPQPESSIPPWLNLGENIWNSLASRWNTTHCGGGLLWQIFASNPNGLDYKNTVSNGGFFQLSARLARATGNQTYLDWANKVWDWTKEVGMIDEEYNVLDGASARKNCKDVNPVSFSYSASIYMYGAAVLADHTKDPKWTERTTRILEAARSFFSPFENATNIMYEHACEQVDKCNVDMRSFKGYFSRFTYASALYVPSILPTVTELLHTSAAAAAKSCTGGKNGTSCGHKWYVGGFDGQTGLGEEMCALETIHGLLVDKAPRPFKGEDIKVIRTFATPSPTATPSTNPNPKPDAAGPAATPEATQSSAATQRRRRR</sequence>
<comment type="catalytic activity">
    <reaction evidence="1 8">
        <text>Random hydrolysis of (1-&gt;6)-alpha-D-mannosidic linkages in unbranched (1-&gt;6)-mannans.</text>
        <dbReference type="EC" id="3.2.1.101"/>
    </reaction>
</comment>
<dbReference type="GO" id="GO:0009272">
    <property type="term" value="P:fungal-type cell wall biogenesis"/>
    <property type="evidence" value="ECO:0007669"/>
    <property type="project" value="TreeGrafter"/>
</dbReference>
<keyword evidence="7 8" id="KW-0326">Glycosidase</keyword>
<evidence type="ECO:0000256" key="3">
    <source>
        <dbReference type="ARBA" id="ARBA00012350"/>
    </source>
</evidence>
<accession>A0AAE0NYY2</accession>
<protein>
    <recommendedName>
        <fullName evidence="3 8">Mannan endo-1,6-alpha-mannosidase</fullName>
        <ecNumber evidence="3 8">3.2.1.101</ecNumber>
    </recommendedName>
</protein>
<dbReference type="InterPro" id="IPR005198">
    <property type="entry name" value="Glyco_hydro_76"/>
</dbReference>
<dbReference type="InterPro" id="IPR008928">
    <property type="entry name" value="6-hairpin_glycosidase_sf"/>
</dbReference>
<name>A0AAE0NYY2_9PEZI</name>
<evidence type="ECO:0000256" key="1">
    <source>
        <dbReference type="ARBA" id="ARBA00001452"/>
    </source>
</evidence>
<evidence type="ECO:0000256" key="8">
    <source>
        <dbReference type="PIRNR" id="PIRNR016302"/>
    </source>
</evidence>
<dbReference type="PANTHER" id="PTHR12145">
    <property type="entry name" value="MANNAN ENDO-1,6-ALPHA-MANNOSIDASE DCW1"/>
    <property type="match status" value="1"/>
</dbReference>
<dbReference type="FunFam" id="1.50.10.20:FF:000033">
    <property type="entry name" value="Mannan endo-1,6-alpha-mannosidase"/>
    <property type="match status" value="1"/>
</dbReference>
<dbReference type="Proteomes" id="UP001285441">
    <property type="component" value="Unassembled WGS sequence"/>
</dbReference>
<evidence type="ECO:0000313" key="11">
    <source>
        <dbReference type="Proteomes" id="UP001285441"/>
    </source>
</evidence>
<dbReference type="EC" id="3.2.1.101" evidence="3 8"/>
<comment type="similarity">
    <text evidence="2 8">Belongs to the glycosyl hydrolase 76 family.</text>
</comment>
<evidence type="ECO:0000256" key="6">
    <source>
        <dbReference type="ARBA" id="ARBA00023180"/>
    </source>
</evidence>
<keyword evidence="6" id="KW-0325">Glycoprotein</keyword>
<gene>
    <name evidence="10" type="ORF">B0H63DRAFT_109549</name>
</gene>
<dbReference type="GO" id="GO:0016052">
    <property type="term" value="P:carbohydrate catabolic process"/>
    <property type="evidence" value="ECO:0007669"/>
    <property type="project" value="InterPro"/>
</dbReference>
<dbReference type="Gene3D" id="1.50.10.20">
    <property type="match status" value="1"/>
</dbReference>
<reference evidence="10" key="2">
    <citation type="submission" date="2023-06" db="EMBL/GenBank/DDBJ databases">
        <authorList>
            <consortium name="Lawrence Berkeley National Laboratory"/>
            <person name="Haridas S."/>
            <person name="Hensen N."/>
            <person name="Bonometti L."/>
            <person name="Westerberg I."/>
            <person name="Brannstrom I.O."/>
            <person name="Guillou S."/>
            <person name="Cros-Aarteil S."/>
            <person name="Calhoun S."/>
            <person name="Kuo A."/>
            <person name="Mondo S."/>
            <person name="Pangilinan J."/>
            <person name="Riley R."/>
            <person name="LaButti K."/>
            <person name="Andreopoulos B."/>
            <person name="Lipzen A."/>
            <person name="Chen C."/>
            <person name="Yanf M."/>
            <person name="Daum C."/>
            <person name="Ng V."/>
            <person name="Clum A."/>
            <person name="Steindorff A."/>
            <person name="Ohm R."/>
            <person name="Martin F."/>
            <person name="Silar P."/>
            <person name="Natvig D."/>
            <person name="Lalanne C."/>
            <person name="Gautier V."/>
            <person name="Ament-velasquez S.L."/>
            <person name="Kruys A."/>
            <person name="Hutchinson M.I."/>
            <person name="Powell A.J."/>
            <person name="Barry K."/>
            <person name="Miller A.N."/>
            <person name="Grigoriev I.V."/>
            <person name="Debuchy R."/>
            <person name="Gladieux P."/>
            <person name="Thoren M.H."/>
            <person name="Johannesson H."/>
        </authorList>
    </citation>
    <scope>NUCLEOTIDE SEQUENCE</scope>
    <source>
        <strain evidence="10">CBS 232.78</strain>
    </source>
</reference>
<keyword evidence="4" id="KW-0732">Signal</keyword>
<feature type="compositionally biased region" description="Low complexity" evidence="9">
    <location>
        <begin position="410"/>
        <end position="422"/>
    </location>
</feature>
<evidence type="ECO:0000256" key="2">
    <source>
        <dbReference type="ARBA" id="ARBA00009699"/>
    </source>
</evidence>
<dbReference type="PANTHER" id="PTHR12145:SF38">
    <property type="entry name" value="MANNAN ENDO-1,6-ALPHA-MANNOSIDASE"/>
    <property type="match status" value="1"/>
</dbReference>
<dbReference type="EMBL" id="JAULSW010000002">
    <property type="protein sequence ID" value="KAK3390241.1"/>
    <property type="molecule type" value="Genomic_DNA"/>
</dbReference>
<dbReference type="InterPro" id="IPR014480">
    <property type="entry name" value="Mannan-1_6-alpha_mannosidase"/>
</dbReference>
<dbReference type="AlphaFoldDB" id="A0AAE0NYY2"/>
<proteinExistence type="inferred from homology"/>
<evidence type="ECO:0000256" key="7">
    <source>
        <dbReference type="ARBA" id="ARBA00023295"/>
    </source>
</evidence>
<dbReference type="GO" id="GO:0008496">
    <property type="term" value="F:mannan endo-1,6-alpha-mannosidase activity"/>
    <property type="evidence" value="ECO:0007669"/>
    <property type="project" value="UniProtKB-UniRule"/>
</dbReference>
<dbReference type="Pfam" id="PF03663">
    <property type="entry name" value="Glyco_hydro_76"/>
    <property type="match status" value="1"/>
</dbReference>
<keyword evidence="11" id="KW-1185">Reference proteome</keyword>
<feature type="region of interest" description="Disordered" evidence="9">
    <location>
        <begin position="409"/>
        <end position="450"/>
    </location>
</feature>
<evidence type="ECO:0000256" key="5">
    <source>
        <dbReference type="ARBA" id="ARBA00022801"/>
    </source>
</evidence>
<organism evidence="10 11">
    <name type="scientific">Podospora didyma</name>
    <dbReference type="NCBI Taxonomy" id="330526"/>
    <lineage>
        <taxon>Eukaryota</taxon>
        <taxon>Fungi</taxon>
        <taxon>Dikarya</taxon>
        <taxon>Ascomycota</taxon>
        <taxon>Pezizomycotina</taxon>
        <taxon>Sordariomycetes</taxon>
        <taxon>Sordariomycetidae</taxon>
        <taxon>Sordariales</taxon>
        <taxon>Podosporaceae</taxon>
        <taxon>Podospora</taxon>
    </lineage>
</organism>